<organism evidence="1 2">
    <name type="scientific">Paramecium octaurelia</name>
    <dbReference type="NCBI Taxonomy" id="43137"/>
    <lineage>
        <taxon>Eukaryota</taxon>
        <taxon>Sar</taxon>
        <taxon>Alveolata</taxon>
        <taxon>Ciliophora</taxon>
        <taxon>Intramacronucleata</taxon>
        <taxon>Oligohymenophorea</taxon>
        <taxon>Peniculida</taxon>
        <taxon>Parameciidae</taxon>
        <taxon>Paramecium</taxon>
    </lineage>
</organism>
<accession>A0A8S1YQA1</accession>
<proteinExistence type="predicted"/>
<sequence length="101" mass="11549">MNCEIVVEQQRNKVKECLQGVQQELDLSFSRIDNFLDSSSKYCQSYSKISLNIIVFYTKLCSFINSTNQTYDHQLLTKSIKSTLVSSTGESSLIKFQAIHL</sequence>
<name>A0A8S1YQA1_PAROT</name>
<protein>
    <submittedName>
        <fullName evidence="1">Uncharacterized protein</fullName>
    </submittedName>
</protein>
<dbReference type="Proteomes" id="UP000683925">
    <property type="component" value="Unassembled WGS sequence"/>
</dbReference>
<evidence type="ECO:0000313" key="2">
    <source>
        <dbReference type="Proteomes" id="UP000683925"/>
    </source>
</evidence>
<keyword evidence="2" id="KW-1185">Reference proteome</keyword>
<dbReference type="AlphaFoldDB" id="A0A8S1YQA1"/>
<comment type="caution">
    <text evidence="1">The sequence shown here is derived from an EMBL/GenBank/DDBJ whole genome shotgun (WGS) entry which is preliminary data.</text>
</comment>
<reference evidence="1" key="1">
    <citation type="submission" date="2021-01" db="EMBL/GenBank/DDBJ databases">
        <authorList>
            <consortium name="Genoscope - CEA"/>
            <person name="William W."/>
        </authorList>
    </citation>
    <scope>NUCLEOTIDE SEQUENCE</scope>
</reference>
<dbReference type="OrthoDB" id="323984at2759"/>
<dbReference type="EMBL" id="CAJJDP010000226">
    <property type="protein sequence ID" value="CAD8215277.1"/>
    <property type="molecule type" value="Genomic_DNA"/>
</dbReference>
<gene>
    <name evidence="1" type="ORF">POCTA_138.1.T2220001</name>
</gene>
<evidence type="ECO:0000313" key="1">
    <source>
        <dbReference type="EMBL" id="CAD8215277.1"/>
    </source>
</evidence>